<evidence type="ECO:0000313" key="1">
    <source>
        <dbReference type="EMBL" id="WFD27595.1"/>
    </source>
</evidence>
<dbReference type="EMBL" id="CP119895">
    <property type="protein sequence ID" value="WFD27595.1"/>
    <property type="molecule type" value="Genomic_DNA"/>
</dbReference>
<evidence type="ECO:0000313" key="2">
    <source>
        <dbReference type="Proteomes" id="UP001213623"/>
    </source>
</evidence>
<proteinExistence type="predicted"/>
<protein>
    <submittedName>
        <fullName evidence="1">Uncharacterized protein</fullName>
    </submittedName>
</protein>
<reference evidence="1" key="1">
    <citation type="submission" date="2023-03" db="EMBL/GenBank/DDBJ databases">
        <title>Mating type loci evolution in Malassezia.</title>
        <authorList>
            <person name="Coelho M.A."/>
        </authorList>
    </citation>
    <scope>NUCLEOTIDE SEQUENCE</scope>
    <source>
        <strain evidence="1">CBS 9557</strain>
    </source>
</reference>
<dbReference type="AlphaFoldDB" id="A0AAF0J814"/>
<dbReference type="Proteomes" id="UP001213623">
    <property type="component" value="Chromosome 4"/>
</dbReference>
<organism evidence="1 2">
    <name type="scientific">Malassezia nana</name>
    <dbReference type="NCBI Taxonomy" id="180528"/>
    <lineage>
        <taxon>Eukaryota</taxon>
        <taxon>Fungi</taxon>
        <taxon>Dikarya</taxon>
        <taxon>Basidiomycota</taxon>
        <taxon>Ustilaginomycotina</taxon>
        <taxon>Malasseziomycetes</taxon>
        <taxon>Malasseziales</taxon>
        <taxon>Malasseziaceae</taxon>
        <taxon>Malassezia</taxon>
    </lineage>
</organism>
<keyword evidence="2" id="KW-1185">Reference proteome</keyword>
<sequence>MNDRMPILPPVWYPAYDDDEQLLLRELLGIDHAPMVAAPEPGPNASAWMPSSSTSVTSELGAWQALSWPYTACLPTDLCFASWPDSELSALEVPLVGDARLGIEPAMAPSEAHSSGPVHVTPLLGLDSLPRVEWLDMAGPATAMTVPPAPPSLSPPSDWMSLVSAYASGLCAESIEAEEGVDTARRPMVWPRAESYGAGQGPWLGSWTAPGSTT</sequence>
<name>A0AAF0J814_9BASI</name>
<accession>A0AAF0J814</accession>
<gene>
    <name evidence="1" type="ORF">MNAN1_002595</name>
</gene>